<proteinExistence type="predicted"/>
<organism evidence="1 2">
    <name type="scientific">Schaedlerella arabinosiphila</name>
    <dbReference type="NCBI Taxonomy" id="2044587"/>
    <lineage>
        <taxon>Bacteria</taxon>
        <taxon>Bacillati</taxon>
        <taxon>Bacillota</taxon>
        <taxon>Clostridia</taxon>
        <taxon>Lachnospirales</taxon>
        <taxon>Lachnospiraceae</taxon>
        <taxon>Schaedlerella</taxon>
    </lineage>
</organism>
<comment type="caution">
    <text evidence="1">The sequence shown here is derived from an EMBL/GenBank/DDBJ whole genome shotgun (WGS) entry which is preliminary data.</text>
</comment>
<name>A0A3R8JND9_9FIRM</name>
<sequence length="83" mass="9761">MTYKPDEVSLNAELINLFCEQKKAVRALMKRKNERSLWNTVVAFQNYPFHTATGLPYVYELKKGRDGEHNRELIVSKCKESKR</sequence>
<keyword evidence="2" id="KW-1185">Reference proteome</keyword>
<dbReference type="RefSeq" id="WP_125127840.1">
    <property type="nucleotide sequence ID" value="NZ_RHJS01000002.1"/>
</dbReference>
<dbReference type="Proteomes" id="UP000274920">
    <property type="component" value="Unassembled WGS sequence"/>
</dbReference>
<reference evidence="1" key="1">
    <citation type="submission" date="2018-10" db="EMBL/GenBank/DDBJ databases">
        <title>Schaedlerella arabinophila gen. nov. sp. nov., isolated from the mouse intestinal tract and comparative analysis with the genome of the closely related altered Schaedler flora strain ASF502.</title>
        <authorList>
            <person name="Miyake S."/>
            <person name="Soh M."/>
            <person name="Seedorf H."/>
        </authorList>
    </citation>
    <scope>NUCLEOTIDE SEQUENCE [LARGE SCALE GENOMIC DNA]</scope>
    <source>
        <strain evidence="1">DSM 106076</strain>
    </source>
</reference>
<evidence type="ECO:0000313" key="1">
    <source>
        <dbReference type="EMBL" id="RRK32363.1"/>
    </source>
</evidence>
<dbReference type="AlphaFoldDB" id="A0A3R8JND9"/>
<evidence type="ECO:0000313" key="2">
    <source>
        <dbReference type="Proteomes" id="UP000274920"/>
    </source>
</evidence>
<gene>
    <name evidence="1" type="ORF">EBB54_14070</name>
</gene>
<accession>A0A3R8JND9</accession>
<dbReference type="EMBL" id="RHJS01000002">
    <property type="protein sequence ID" value="RRK32363.1"/>
    <property type="molecule type" value="Genomic_DNA"/>
</dbReference>
<protein>
    <submittedName>
        <fullName evidence="1">Uncharacterized protein</fullName>
    </submittedName>
</protein>